<sequence length="97" mass="10920">MWAYLLPVSRQDSKGKELKGGSWSCSSSVDFLDHLFTMLKGSLPRLNRVIPTVFYPSSDPICVSQFSDVFQVSGLLGDYLKEKRTTTSICRFMKCAD</sequence>
<reference evidence="2" key="1">
    <citation type="submission" date="2016-11" db="UniProtKB">
        <authorList>
            <consortium name="WormBaseParasite"/>
        </authorList>
    </citation>
    <scope>IDENTIFICATION</scope>
</reference>
<proteinExistence type="predicted"/>
<dbReference type="AlphaFoldDB" id="A0A1I7X7G3"/>
<dbReference type="Proteomes" id="UP000095283">
    <property type="component" value="Unplaced"/>
</dbReference>
<accession>A0A1I7X7G3</accession>
<evidence type="ECO:0000313" key="2">
    <source>
        <dbReference type="WBParaSite" id="Hba_13562"/>
    </source>
</evidence>
<name>A0A1I7X7G3_HETBA</name>
<keyword evidence="1" id="KW-1185">Reference proteome</keyword>
<dbReference type="WBParaSite" id="Hba_13562">
    <property type="protein sequence ID" value="Hba_13562"/>
    <property type="gene ID" value="Hba_13562"/>
</dbReference>
<evidence type="ECO:0000313" key="1">
    <source>
        <dbReference type="Proteomes" id="UP000095283"/>
    </source>
</evidence>
<protein>
    <submittedName>
        <fullName evidence="2">Ovule protein</fullName>
    </submittedName>
</protein>
<organism evidence="1 2">
    <name type="scientific">Heterorhabditis bacteriophora</name>
    <name type="common">Entomopathogenic nematode worm</name>
    <dbReference type="NCBI Taxonomy" id="37862"/>
    <lineage>
        <taxon>Eukaryota</taxon>
        <taxon>Metazoa</taxon>
        <taxon>Ecdysozoa</taxon>
        <taxon>Nematoda</taxon>
        <taxon>Chromadorea</taxon>
        <taxon>Rhabditida</taxon>
        <taxon>Rhabditina</taxon>
        <taxon>Rhabditomorpha</taxon>
        <taxon>Strongyloidea</taxon>
        <taxon>Heterorhabditidae</taxon>
        <taxon>Heterorhabditis</taxon>
    </lineage>
</organism>